<accession>L0JJA5</accession>
<feature type="region of interest" description="Disordered" evidence="1">
    <location>
        <begin position="1"/>
        <end position="29"/>
    </location>
</feature>
<dbReference type="GeneID" id="14332470"/>
<organism evidence="2 3">
    <name type="scientific">Natrinema pellirubrum (strain DSM 15624 / CIP 106293 / JCM 10476 / NCIMB 786 / 157)</name>
    <dbReference type="NCBI Taxonomy" id="797303"/>
    <lineage>
        <taxon>Archaea</taxon>
        <taxon>Methanobacteriati</taxon>
        <taxon>Methanobacteriota</taxon>
        <taxon>Stenosarchaea group</taxon>
        <taxon>Halobacteria</taxon>
        <taxon>Halobacteriales</taxon>
        <taxon>Natrialbaceae</taxon>
        <taxon>Natrinema</taxon>
    </lineage>
</organism>
<proteinExistence type="predicted"/>
<gene>
    <name evidence="2" type="ordered locus">Natpe_1729</name>
</gene>
<dbReference type="Proteomes" id="UP000010843">
    <property type="component" value="Chromosome"/>
</dbReference>
<sequence length="183" mass="19438">MERNDASSDGIRRRDHSRERTPRDTTHTRRAALAASATALLTAIAGCTTAMDFIGDRLLEQVNVFNETDRRVAGSIAVGDPAGETVLDETFDLAPSESGNDNEGSASGDDEQSVAVYDDVWGEAGSYEVTVELTDTEIDGRSRASETVTISDPDEQLLGVALGSEEVGEPIGFRVGESLSDLA</sequence>
<dbReference type="KEGG" id="npe:Natpe_1729"/>
<feature type="compositionally biased region" description="Basic and acidic residues" evidence="1">
    <location>
        <begin position="1"/>
        <end position="27"/>
    </location>
</feature>
<dbReference type="EMBL" id="CP003372">
    <property type="protein sequence ID" value="AGB31620.1"/>
    <property type="molecule type" value="Genomic_DNA"/>
</dbReference>
<evidence type="ECO:0000313" key="2">
    <source>
        <dbReference type="EMBL" id="AGB31620.1"/>
    </source>
</evidence>
<dbReference type="RefSeq" id="WP_015298901.1">
    <property type="nucleotide sequence ID" value="NC_019962.1"/>
</dbReference>
<feature type="region of interest" description="Disordered" evidence="1">
    <location>
        <begin position="92"/>
        <end position="112"/>
    </location>
</feature>
<dbReference type="HOGENOM" id="CLU_098905_0_0_2"/>
<dbReference type="eggNOG" id="arCOG06432">
    <property type="taxonomic scope" value="Archaea"/>
</dbReference>
<dbReference type="AlphaFoldDB" id="L0JJA5"/>
<reference evidence="3" key="1">
    <citation type="submission" date="2012-02" db="EMBL/GenBank/DDBJ databases">
        <title>Complete sequence of chromosome of Natrinema pellirubrum DSM 15624.</title>
        <authorList>
            <person name="Lucas S."/>
            <person name="Han J."/>
            <person name="Lapidus A."/>
            <person name="Cheng J.-F."/>
            <person name="Goodwin L."/>
            <person name="Pitluck S."/>
            <person name="Peters L."/>
            <person name="Teshima H."/>
            <person name="Detter J.C."/>
            <person name="Han C."/>
            <person name="Tapia R."/>
            <person name="Land M."/>
            <person name="Hauser L."/>
            <person name="Kyrpides N."/>
            <person name="Ivanova N."/>
            <person name="Pagani I."/>
            <person name="Sproer C."/>
            <person name="Anderson I."/>
            <person name="Woyke T."/>
        </authorList>
    </citation>
    <scope>NUCLEOTIDE SEQUENCE [LARGE SCALE GENOMIC DNA]</scope>
    <source>
        <strain evidence="3">DSM 15624 / JCM 10476 / NCIMB 786</strain>
    </source>
</reference>
<dbReference type="OrthoDB" id="187803at2157"/>
<evidence type="ECO:0000313" key="3">
    <source>
        <dbReference type="Proteomes" id="UP000010843"/>
    </source>
</evidence>
<protein>
    <submittedName>
        <fullName evidence="2">Uncharacterized protein</fullName>
    </submittedName>
</protein>
<name>L0JJA5_NATP1</name>
<evidence type="ECO:0000256" key="1">
    <source>
        <dbReference type="SAM" id="MobiDB-lite"/>
    </source>
</evidence>